<comment type="caution">
    <text evidence="1">The sequence shown here is derived from an EMBL/GenBank/DDBJ whole genome shotgun (WGS) entry which is preliminary data.</text>
</comment>
<protein>
    <submittedName>
        <fullName evidence="1">Uncharacterized protein</fullName>
    </submittedName>
</protein>
<proteinExistence type="predicted"/>
<dbReference type="EMBL" id="JAOAOG010000182">
    <property type="protein sequence ID" value="KAJ6242108.1"/>
    <property type="molecule type" value="Genomic_DNA"/>
</dbReference>
<gene>
    <name evidence="1" type="ORF">M0813_22881</name>
</gene>
<evidence type="ECO:0000313" key="2">
    <source>
        <dbReference type="Proteomes" id="UP001150062"/>
    </source>
</evidence>
<organism evidence="1 2">
    <name type="scientific">Anaeramoeba flamelloides</name>
    <dbReference type="NCBI Taxonomy" id="1746091"/>
    <lineage>
        <taxon>Eukaryota</taxon>
        <taxon>Metamonada</taxon>
        <taxon>Anaeramoebidae</taxon>
        <taxon>Anaeramoeba</taxon>
    </lineage>
</organism>
<sequence>MLNDDYGKMDSMKKTMEKENNNAFGGFQLTKAKCIKAENTSFALKKALLQKEQENKDLMKIVEKIISQFEKNQI</sequence>
<keyword evidence="2" id="KW-1185">Reference proteome</keyword>
<reference evidence="1" key="1">
    <citation type="submission" date="2022-08" db="EMBL/GenBank/DDBJ databases">
        <title>Novel sulfate-reducing endosymbionts in the free-living metamonad Anaeramoeba.</title>
        <authorList>
            <person name="Jerlstrom-Hultqvist J."/>
            <person name="Cepicka I."/>
            <person name="Gallot-Lavallee L."/>
            <person name="Salas-Leiva D."/>
            <person name="Curtis B.A."/>
            <person name="Zahonova K."/>
            <person name="Pipaliya S."/>
            <person name="Dacks J."/>
            <person name="Roger A.J."/>
        </authorList>
    </citation>
    <scope>NUCLEOTIDE SEQUENCE</scope>
    <source>
        <strain evidence="1">Schooner1</strain>
    </source>
</reference>
<dbReference type="Proteomes" id="UP001150062">
    <property type="component" value="Unassembled WGS sequence"/>
</dbReference>
<accession>A0ABQ8YBY6</accession>
<name>A0ABQ8YBY6_9EUKA</name>
<evidence type="ECO:0000313" key="1">
    <source>
        <dbReference type="EMBL" id="KAJ6242108.1"/>
    </source>
</evidence>